<evidence type="ECO:0000256" key="1">
    <source>
        <dbReference type="ARBA" id="ARBA00001917"/>
    </source>
</evidence>
<dbReference type="CDD" id="cd02149">
    <property type="entry name" value="NfsB-like"/>
    <property type="match status" value="1"/>
</dbReference>
<proteinExistence type="inferred from homology"/>
<reference evidence="8 9" key="1">
    <citation type="submission" date="2016-01" db="EMBL/GenBank/DDBJ databases">
        <authorList>
            <person name="McClelland M."/>
            <person name="Jain A."/>
            <person name="Saraogi P."/>
            <person name="Mendelson R."/>
            <person name="Westerman R."/>
            <person name="SanMiguel P."/>
            <person name="Csonka L."/>
        </authorList>
    </citation>
    <scope>NUCLEOTIDE SEQUENCE [LARGE SCALE GENOMIC DNA]</scope>
    <source>
        <strain evidence="8 9">R-53146</strain>
    </source>
</reference>
<evidence type="ECO:0000256" key="4">
    <source>
        <dbReference type="ARBA" id="ARBA00022643"/>
    </source>
</evidence>
<keyword evidence="3" id="KW-0285">Flavoprotein</keyword>
<protein>
    <submittedName>
        <fullName evidence="8">Nitroreductase</fullName>
    </submittedName>
</protein>
<dbReference type="PANTHER" id="PTHR43673:SF2">
    <property type="entry name" value="NITROREDUCTASE"/>
    <property type="match status" value="1"/>
</dbReference>
<dbReference type="InterPro" id="IPR033878">
    <property type="entry name" value="NfsB-like"/>
</dbReference>
<evidence type="ECO:0000256" key="2">
    <source>
        <dbReference type="ARBA" id="ARBA00007118"/>
    </source>
</evidence>
<evidence type="ECO:0000313" key="8">
    <source>
        <dbReference type="EMBL" id="CVK15428.1"/>
    </source>
</evidence>
<dbReference type="Gene3D" id="3.40.109.10">
    <property type="entry name" value="NADH Oxidase"/>
    <property type="match status" value="1"/>
</dbReference>
<evidence type="ECO:0000256" key="3">
    <source>
        <dbReference type="ARBA" id="ARBA00022630"/>
    </source>
</evidence>
<dbReference type="Proteomes" id="UP000182761">
    <property type="component" value="Unassembled WGS sequence"/>
</dbReference>
<keyword evidence="5" id="KW-0521">NADP</keyword>
<comment type="cofactor">
    <cofactor evidence="1">
        <name>FMN</name>
        <dbReference type="ChEBI" id="CHEBI:58210"/>
    </cofactor>
</comment>
<evidence type="ECO:0000259" key="7">
    <source>
        <dbReference type="Pfam" id="PF00881"/>
    </source>
</evidence>
<organism evidence="8 9">
    <name type="scientific">Apibacter mensalis</name>
    <dbReference type="NCBI Taxonomy" id="1586267"/>
    <lineage>
        <taxon>Bacteria</taxon>
        <taxon>Pseudomonadati</taxon>
        <taxon>Bacteroidota</taxon>
        <taxon>Flavobacteriia</taxon>
        <taxon>Flavobacteriales</taxon>
        <taxon>Weeksellaceae</taxon>
        <taxon>Apibacter</taxon>
    </lineage>
</organism>
<evidence type="ECO:0000256" key="6">
    <source>
        <dbReference type="ARBA" id="ARBA00023002"/>
    </source>
</evidence>
<comment type="similarity">
    <text evidence="2">Belongs to the nitroreductase family.</text>
</comment>
<dbReference type="RefSeq" id="WP_055424653.1">
    <property type="nucleotide sequence ID" value="NZ_FCOR01000001.1"/>
</dbReference>
<dbReference type="STRING" id="1586267.GCA_001418685_00248"/>
<dbReference type="InterPro" id="IPR000415">
    <property type="entry name" value="Nitroreductase-like"/>
</dbReference>
<dbReference type="GO" id="GO:0016491">
    <property type="term" value="F:oxidoreductase activity"/>
    <property type="evidence" value="ECO:0007669"/>
    <property type="project" value="UniProtKB-KW"/>
</dbReference>
<evidence type="ECO:0000313" key="9">
    <source>
        <dbReference type="Proteomes" id="UP000182761"/>
    </source>
</evidence>
<feature type="domain" description="Nitroreductase" evidence="7">
    <location>
        <begin position="7"/>
        <end position="185"/>
    </location>
</feature>
<name>A0A0X3ANI3_9FLAO</name>
<evidence type="ECO:0000256" key="5">
    <source>
        <dbReference type="ARBA" id="ARBA00022857"/>
    </source>
</evidence>
<keyword evidence="6" id="KW-0560">Oxidoreductase</keyword>
<gene>
    <name evidence="8" type="ORF">Ga0061079_101246</name>
</gene>
<accession>A0A0X3ANI3</accession>
<dbReference type="EMBL" id="FCOR01000001">
    <property type="protein sequence ID" value="CVK15428.1"/>
    <property type="molecule type" value="Genomic_DNA"/>
</dbReference>
<sequence length="211" mass="24246">MELINSLKWRYATKKFDATKKVEQSLVDQIVEAAWLAPTSSGLQPFKIIEITNPELKQKLVSISMDQKQVEDCSHILIFAAWDNYTEERIDTIYGHITRERNQPSDAYQSYTDRIKGIYLNTAAENNFEHAARQAYIAFGLSIAAAAELKVDTTPMEGFDNQAVDELLQLKELGLKSVVMLPLGYRDEKNDWLVNYPKVRHPKKDFLLKFD</sequence>
<dbReference type="PANTHER" id="PTHR43673">
    <property type="entry name" value="NAD(P)H NITROREDUCTASE YDGI-RELATED"/>
    <property type="match status" value="1"/>
</dbReference>
<dbReference type="Pfam" id="PF00881">
    <property type="entry name" value="Nitroreductase"/>
    <property type="match status" value="1"/>
</dbReference>
<dbReference type="OrthoDB" id="9809288at2"/>
<dbReference type="AlphaFoldDB" id="A0A0X3ANI3"/>
<keyword evidence="4" id="KW-0288">FMN</keyword>
<dbReference type="SUPFAM" id="SSF55469">
    <property type="entry name" value="FMN-dependent nitroreductase-like"/>
    <property type="match status" value="1"/>
</dbReference>
<keyword evidence="9" id="KW-1185">Reference proteome</keyword>
<dbReference type="InterPro" id="IPR029479">
    <property type="entry name" value="Nitroreductase"/>
</dbReference>